<protein>
    <submittedName>
        <fullName evidence="1">FxLD family lanthipeptide</fullName>
    </submittedName>
</protein>
<keyword evidence="2" id="KW-1185">Reference proteome</keyword>
<reference evidence="1 2" key="1">
    <citation type="submission" date="2024-08" db="EMBL/GenBank/DDBJ databases">
        <title>Genome mining of Saccharopolyspora cebuensis PGLac3 from Nigerian medicinal plant.</title>
        <authorList>
            <person name="Ezeobiora C.E."/>
            <person name="Igbokwe N.H."/>
            <person name="Amin D.H."/>
            <person name="Mendie U.E."/>
        </authorList>
    </citation>
    <scope>NUCLEOTIDE SEQUENCE [LARGE SCALE GENOMIC DNA]</scope>
    <source>
        <strain evidence="1 2">PGLac3</strain>
    </source>
</reference>
<dbReference type="EMBL" id="JBGEHV010000050">
    <property type="protein sequence ID" value="MEY8042175.1"/>
    <property type="molecule type" value="Genomic_DNA"/>
</dbReference>
<evidence type="ECO:0000313" key="1">
    <source>
        <dbReference type="EMBL" id="MEY8042175.1"/>
    </source>
</evidence>
<dbReference type="RefSeq" id="WP_369775299.1">
    <property type="nucleotide sequence ID" value="NZ_JBGEHV010000050.1"/>
</dbReference>
<dbReference type="NCBIfam" id="TIGR04363">
    <property type="entry name" value="LD_lanti_pre"/>
    <property type="match status" value="1"/>
</dbReference>
<gene>
    <name evidence="1" type="ORF">AB8O55_22405</name>
</gene>
<organism evidence="1 2">
    <name type="scientific">Saccharopolyspora cebuensis</name>
    <dbReference type="NCBI Taxonomy" id="418759"/>
    <lineage>
        <taxon>Bacteria</taxon>
        <taxon>Bacillati</taxon>
        <taxon>Actinomycetota</taxon>
        <taxon>Actinomycetes</taxon>
        <taxon>Pseudonocardiales</taxon>
        <taxon>Pseudonocardiaceae</taxon>
        <taxon>Saccharopolyspora</taxon>
    </lineage>
</organism>
<evidence type="ECO:0000313" key="2">
    <source>
        <dbReference type="Proteomes" id="UP001564626"/>
    </source>
</evidence>
<sequence length="47" mass="4841">METITDSDFELDLTFLPQGAAVGALMNSTSDGCGSTSQSACVTCIHD</sequence>
<accession>A0ABV4CM79</accession>
<proteinExistence type="predicted"/>
<dbReference type="Proteomes" id="UP001564626">
    <property type="component" value="Unassembled WGS sequence"/>
</dbReference>
<name>A0ABV4CM79_9PSEU</name>
<dbReference type="InterPro" id="IPR027575">
    <property type="entry name" value="LD_lanti_pre"/>
</dbReference>
<comment type="caution">
    <text evidence="1">The sequence shown here is derived from an EMBL/GenBank/DDBJ whole genome shotgun (WGS) entry which is preliminary data.</text>
</comment>